<evidence type="ECO:0000256" key="1">
    <source>
        <dbReference type="ARBA" id="ARBA00009497"/>
    </source>
</evidence>
<dbReference type="GO" id="GO:0016491">
    <property type="term" value="F:oxidoreductase activity"/>
    <property type="evidence" value="ECO:0007669"/>
    <property type="project" value="UniProtKB-KW"/>
</dbReference>
<dbReference type="SUPFAM" id="SSF47240">
    <property type="entry name" value="Ferritin-like"/>
    <property type="match status" value="1"/>
</dbReference>
<dbReference type="PANTHER" id="PTHR42932:SF2">
    <property type="entry name" value="DNA PROTECTION DURING STARVATION PROTEIN 1"/>
    <property type="match status" value="1"/>
</dbReference>
<proteinExistence type="inferred from homology"/>
<dbReference type="CDD" id="cd01043">
    <property type="entry name" value="DPS"/>
    <property type="match status" value="1"/>
</dbReference>
<dbReference type="AlphaFoldDB" id="A0A0M2H7F0"/>
<name>A0A0M2H7F0_MICTR</name>
<sequence>METSDMTNTQTTPATAANPDVAAATAQFLTPVVLGLQALAVNGKQAHWNVRGANFIAIHELLDSVVANAQAGADQAAERIVALGLPIDARVGTVAQKTSSAVPAGFTQWDALIRNVISDMDTVIADTQAAIEGLDEFDLTSQDIAIGIKESLEKDRWFLFAHLAE</sequence>
<dbReference type="EMBL" id="JYJA01000041">
    <property type="protein sequence ID" value="KJL39864.1"/>
    <property type="molecule type" value="Genomic_DNA"/>
</dbReference>
<organism evidence="4 5">
    <name type="scientific">Microbacterium trichothecenolyticum</name>
    <name type="common">Aureobacterium trichothecenolyticum</name>
    <dbReference type="NCBI Taxonomy" id="69370"/>
    <lineage>
        <taxon>Bacteria</taxon>
        <taxon>Bacillati</taxon>
        <taxon>Actinomycetota</taxon>
        <taxon>Actinomycetes</taxon>
        <taxon>Micrococcales</taxon>
        <taxon>Microbacteriaceae</taxon>
        <taxon>Microbacterium</taxon>
    </lineage>
</organism>
<dbReference type="Proteomes" id="UP000034098">
    <property type="component" value="Unassembled WGS sequence"/>
</dbReference>
<dbReference type="InterPro" id="IPR008331">
    <property type="entry name" value="Ferritin_DPS_dom"/>
</dbReference>
<evidence type="ECO:0000256" key="2">
    <source>
        <dbReference type="RuleBase" id="RU003875"/>
    </source>
</evidence>
<evidence type="ECO:0000259" key="3">
    <source>
        <dbReference type="Pfam" id="PF00210"/>
    </source>
</evidence>
<comment type="similarity">
    <text evidence="1 2">Belongs to the Dps family.</text>
</comment>
<comment type="caution">
    <text evidence="4">The sequence shown here is derived from an EMBL/GenBank/DDBJ whole genome shotgun (WGS) entry which is preliminary data.</text>
</comment>
<dbReference type="PRINTS" id="PR01346">
    <property type="entry name" value="HELNAPAPROT"/>
</dbReference>
<dbReference type="Pfam" id="PF00210">
    <property type="entry name" value="Ferritin"/>
    <property type="match status" value="1"/>
</dbReference>
<dbReference type="InterPro" id="IPR012347">
    <property type="entry name" value="Ferritin-like"/>
</dbReference>
<protein>
    <submittedName>
        <fullName evidence="4">DNA protection during starvation protein</fullName>
        <ecNumber evidence="4">1.16.-.-</ecNumber>
    </submittedName>
</protein>
<dbReference type="EC" id="1.16.-.-" evidence="4"/>
<keyword evidence="4" id="KW-0560">Oxidoreductase</keyword>
<dbReference type="PATRIC" id="fig|69370.6.peg.4134"/>
<dbReference type="InterPro" id="IPR009078">
    <property type="entry name" value="Ferritin-like_SF"/>
</dbReference>
<feature type="domain" description="Ferritin/DPS" evidence="3">
    <location>
        <begin position="38"/>
        <end position="164"/>
    </location>
</feature>
<dbReference type="PIRSF" id="PIRSF005900">
    <property type="entry name" value="Dps"/>
    <property type="match status" value="1"/>
</dbReference>
<dbReference type="InterPro" id="IPR002177">
    <property type="entry name" value="DPS_DNA-bd"/>
</dbReference>
<dbReference type="Gene3D" id="1.20.1260.10">
    <property type="match status" value="1"/>
</dbReference>
<dbReference type="PANTHER" id="PTHR42932">
    <property type="entry name" value="GENERAL STRESS PROTEIN 20U"/>
    <property type="match status" value="1"/>
</dbReference>
<evidence type="ECO:0000313" key="5">
    <source>
        <dbReference type="Proteomes" id="UP000034098"/>
    </source>
</evidence>
<dbReference type="GO" id="GO:0008199">
    <property type="term" value="F:ferric iron binding"/>
    <property type="evidence" value="ECO:0007669"/>
    <property type="project" value="InterPro"/>
</dbReference>
<accession>A0A0M2H7F0</accession>
<reference evidence="4 5" key="1">
    <citation type="submission" date="2015-02" db="EMBL/GenBank/DDBJ databases">
        <title>Draft genome sequences of ten Microbacterium spp. with emphasis on heavy metal contaminated environments.</title>
        <authorList>
            <person name="Corretto E."/>
        </authorList>
    </citation>
    <scope>NUCLEOTIDE SEQUENCE [LARGE SCALE GENOMIC DNA]</scope>
    <source>
        <strain evidence="4 5">DSM 8608</strain>
    </source>
</reference>
<evidence type="ECO:0000313" key="4">
    <source>
        <dbReference type="EMBL" id="KJL39864.1"/>
    </source>
</evidence>
<keyword evidence="5" id="KW-1185">Reference proteome</keyword>
<gene>
    <name evidence="4" type="primary">dps</name>
    <name evidence="4" type="ORF">RS82_04075</name>
</gene>